<evidence type="ECO:0000313" key="5">
    <source>
        <dbReference type="Proteomes" id="UP001500339"/>
    </source>
</evidence>
<feature type="transmembrane region" description="Helical" evidence="2">
    <location>
        <begin position="118"/>
        <end position="138"/>
    </location>
</feature>
<keyword evidence="2" id="KW-0472">Membrane</keyword>
<dbReference type="InterPro" id="IPR001387">
    <property type="entry name" value="Cro/C1-type_HTH"/>
</dbReference>
<keyword evidence="1" id="KW-0238">DNA-binding</keyword>
<dbReference type="CDD" id="cd00093">
    <property type="entry name" value="HTH_XRE"/>
    <property type="match status" value="1"/>
</dbReference>
<dbReference type="EMBL" id="BAAACF010000001">
    <property type="protein sequence ID" value="GAA0724970.1"/>
    <property type="molecule type" value="Genomic_DNA"/>
</dbReference>
<dbReference type="RefSeq" id="WP_343769228.1">
    <property type="nucleotide sequence ID" value="NZ_BAAACF010000001.1"/>
</dbReference>
<comment type="caution">
    <text evidence="4">The sequence shown here is derived from an EMBL/GenBank/DDBJ whole genome shotgun (WGS) entry which is preliminary data.</text>
</comment>
<dbReference type="InterPro" id="IPR010982">
    <property type="entry name" value="Lambda_DNA-bd_dom_sf"/>
</dbReference>
<evidence type="ECO:0000256" key="1">
    <source>
        <dbReference type="ARBA" id="ARBA00023125"/>
    </source>
</evidence>
<accession>A0ABN1J051</accession>
<feature type="transmembrane region" description="Helical" evidence="2">
    <location>
        <begin position="94"/>
        <end position="112"/>
    </location>
</feature>
<dbReference type="SUPFAM" id="SSF47413">
    <property type="entry name" value="lambda repressor-like DNA-binding domains"/>
    <property type="match status" value="1"/>
</dbReference>
<dbReference type="PANTHER" id="PTHR46558:SF11">
    <property type="entry name" value="HTH-TYPE TRANSCRIPTIONAL REGULATOR XRE"/>
    <property type="match status" value="1"/>
</dbReference>
<evidence type="ECO:0000313" key="4">
    <source>
        <dbReference type="EMBL" id="GAA0724970.1"/>
    </source>
</evidence>
<dbReference type="Pfam" id="PF01381">
    <property type="entry name" value="HTH_3"/>
    <property type="match status" value="1"/>
</dbReference>
<dbReference type="Gene3D" id="1.10.260.40">
    <property type="entry name" value="lambda repressor-like DNA-binding domains"/>
    <property type="match status" value="1"/>
</dbReference>
<feature type="transmembrane region" description="Helical" evidence="2">
    <location>
        <begin position="168"/>
        <end position="189"/>
    </location>
</feature>
<organism evidence="4 5">
    <name type="scientific">Clostridium malenominatum</name>
    <dbReference type="NCBI Taxonomy" id="1539"/>
    <lineage>
        <taxon>Bacteria</taxon>
        <taxon>Bacillati</taxon>
        <taxon>Bacillota</taxon>
        <taxon>Clostridia</taxon>
        <taxon>Eubacteriales</taxon>
        <taxon>Clostridiaceae</taxon>
        <taxon>Clostridium</taxon>
    </lineage>
</organism>
<name>A0ABN1J051_9CLOT</name>
<dbReference type="PANTHER" id="PTHR46558">
    <property type="entry name" value="TRACRIPTIONAL REGULATORY PROTEIN-RELATED-RELATED"/>
    <property type="match status" value="1"/>
</dbReference>
<dbReference type="PROSITE" id="PS50943">
    <property type="entry name" value="HTH_CROC1"/>
    <property type="match status" value="1"/>
</dbReference>
<keyword evidence="2" id="KW-1133">Transmembrane helix</keyword>
<protein>
    <recommendedName>
        <fullName evidence="3">HTH cro/C1-type domain-containing protein</fullName>
    </recommendedName>
</protein>
<proteinExistence type="predicted"/>
<keyword evidence="5" id="KW-1185">Reference proteome</keyword>
<dbReference type="Proteomes" id="UP001500339">
    <property type="component" value="Unassembled WGS sequence"/>
</dbReference>
<gene>
    <name evidence="4" type="ORF">GCM10008905_19610</name>
</gene>
<dbReference type="SMART" id="SM00530">
    <property type="entry name" value="HTH_XRE"/>
    <property type="match status" value="1"/>
</dbReference>
<feature type="domain" description="HTH cro/C1-type" evidence="3">
    <location>
        <begin position="10"/>
        <end position="64"/>
    </location>
</feature>
<keyword evidence="2" id="KW-0812">Transmembrane</keyword>
<sequence>MGTIETGKIISTIRKQKSMTQKDIAELLNVSDKAVSKWERGECYPEVGLLPELAFILEITIDELLTGKKADGEGHVGTENQLNRQFIIEDKNHNYIKGTIISFIVLAIALYWSLVAPYTIQAVSAALVLISFSIFYLYDKKYSDLLRYYKESKTEVDFPIIQASCRQFIISSGITVFIFVNLLSFNTTVIKKKYFILGYHLQYMLMGVTLYTFFNLFLFLKSNKNNFKIPLYFHIGTLLSIIDIY</sequence>
<feature type="transmembrane region" description="Helical" evidence="2">
    <location>
        <begin position="201"/>
        <end position="220"/>
    </location>
</feature>
<evidence type="ECO:0000256" key="2">
    <source>
        <dbReference type="SAM" id="Phobius"/>
    </source>
</evidence>
<evidence type="ECO:0000259" key="3">
    <source>
        <dbReference type="PROSITE" id="PS50943"/>
    </source>
</evidence>
<reference evidence="4 5" key="1">
    <citation type="journal article" date="2019" name="Int. J. Syst. Evol. Microbiol.">
        <title>The Global Catalogue of Microorganisms (GCM) 10K type strain sequencing project: providing services to taxonomists for standard genome sequencing and annotation.</title>
        <authorList>
            <consortium name="The Broad Institute Genomics Platform"/>
            <consortium name="The Broad Institute Genome Sequencing Center for Infectious Disease"/>
            <person name="Wu L."/>
            <person name="Ma J."/>
        </authorList>
    </citation>
    <scope>NUCLEOTIDE SEQUENCE [LARGE SCALE GENOMIC DNA]</scope>
    <source>
        <strain evidence="4 5">JCM 1405</strain>
    </source>
</reference>